<dbReference type="GO" id="GO:0003735">
    <property type="term" value="F:structural constituent of ribosome"/>
    <property type="evidence" value="ECO:0007669"/>
    <property type="project" value="InterPro"/>
</dbReference>
<dbReference type="NCBIfam" id="NF004612">
    <property type="entry name" value="PRK05943.1"/>
    <property type="match status" value="1"/>
</dbReference>
<evidence type="ECO:0000256" key="2">
    <source>
        <dbReference type="ARBA" id="ARBA00022884"/>
    </source>
</evidence>
<gene>
    <name evidence="5" type="primary">rplY</name>
    <name evidence="5" type="synonym">ctc</name>
    <name evidence="9" type="ORF">LPB3_12195</name>
</gene>
<dbReference type="InterPro" id="IPR037121">
    <property type="entry name" value="Ribosomal_bL25_C"/>
</dbReference>
<dbReference type="InterPro" id="IPR020056">
    <property type="entry name" value="Rbsml_bL25/Gln-tRNA_synth_N"/>
</dbReference>
<evidence type="ECO:0000256" key="3">
    <source>
        <dbReference type="ARBA" id="ARBA00022980"/>
    </source>
</evidence>
<evidence type="ECO:0000256" key="6">
    <source>
        <dbReference type="SAM" id="MobiDB-lite"/>
    </source>
</evidence>
<dbReference type="KEGG" id="pob:LPB03_12180"/>
<evidence type="ECO:0000256" key="1">
    <source>
        <dbReference type="ARBA" id="ARBA00022730"/>
    </source>
</evidence>
<dbReference type="STRING" id="1774273.LPB03_12180"/>
<dbReference type="EMBL" id="LSFM01000023">
    <property type="protein sequence ID" value="OBY62893.1"/>
    <property type="molecule type" value="Genomic_DNA"/>
</dbReference>
<dbReference type="Pfam" id="PF14693">
    <property type="entry name" value="Ribosomal_TL5_C"/>
    <property type="match status" value="1"/>
</dbReference>
<comment type="function">
    <text evidence="5">This is one of the proteins that binds to the 5S RNA in the ribosome where it forms part of the central protuberance.</text>
</comment>
<evidence type="ECO:0000256" key="5">
    <source>
        <dbReference type="HAMAP-Rule" id="MF_01334"/>
    </source>
</evidence>
<dbReference type="RefSeq" id="WP_065319871.1">
    <property type="nucleotide sequence ID" value="NZ_CP017477.1"/>
</dbReference>
<feature type="domain" description="Large ribosomal subunit protein bL25 beta" evidence="8">
    <location>
        <begin position="98"/>
        <end position="179"/>
    </location>
</feature>
<sequence>MKSISIKGSKRESVGKVATKALRNAGMVPCVIYGGETPIHFSAEEKAFKNLVYTPNVYTASLNVDGQKISAVLQDIQFHPVKDTILHVDFYQLFDDKEITMNIPVKLTGTSPGVLNGGSLRFTNRKLKVKALPANLPDFVSADISKLKIGHKLVVKSLINEDYTFMHPDNTVVVQVRTSRNATAVEDDEDEEVEATEEGATATE</sequence>
<keyword evidence="2 5" id="KW-0694">RNA-binding</keyword>
<dbReference type="Pfam" id="PF01386">
    <property type="entry name" value="Ribosomal_L25p"/>
    <property type="match status" value="1"/>
</dbReference>
<dbReference type="Proteomes" id="UP000092584">
    <property type="component" value="Unassembled WGS sequence"/>
</dbReference>
<dbReference type="InterPro" id="IPR020057">
    <property type="entry name" value="Ribosomal_bL25_b-dom"/>
</dbReference>
<dbReference type="PANTHER" id="PTHR33284">
    <property type="entry name" value="RIBOSOMAL PROTEIN L25/GLN-TRNA SYNTHETASE, ANTI-CODON-BINDING DOMAIN-CONTAINING PROTEIN"/>
    <property type="match status" value="1"/>
</dbReference>
<dbReference type="CDD" id="cd00495">
    <property type="entry name" value="Ribosomal_L25_TL5_CTC"/>
    <property type="match status" value="1"/>
</dbReference>
<organism evidence="9 10">
    <name type="scientific">Polaribacter vadi</name>
    <dbReference type="NCBI Taxonomy" id="1774273"/>
    <lineage>
        <taxon>Bacteria</taxon>
        <taxon>Pseudomonadati</taxon>
        <taxon>Bacteroidota</taxon>
        <taxon>Flavobacteriia</taxon>
        <taxon>Flavobacteriales</taxon>
        <taxon>Flavobacteriaceae</taxon>
    </lineage>
</organism>
<comment type="similarity">
    <text evidence="5">Belongs to the bacterial ribosomal protein bL25 family. CTC subfamily.</text>
</comment>
<accession>A0A1B8TTA3</accession>
<evidence type="ECO:0000259" key="7">
    <source>
        <dbReference type="Pfam" id="PF01386"/>
    </source>
</evidence>
<dbReference type="HAMAP" id="MF_01334">
    <property type="entry name" value="Ribosomal_bL25_CTC"/>
    <property type="match status" value="1"/>
</dbReference>
<dbReference type="PANTHER" id="PTHR33284:SF1">
    <property type="entry name" value="RIBOSOMAL PROTEIN L25_GLN-TRNA SYNTHETASE, ANTI-CODON-BINDING DOMAIN-CONTAINING PROTEIN"/>
    <property type="match status" value="1"/>
</dbReference>
<feature type="region of interest" description="Disordered" evidence="6">
    <location>
        <begin position="182"/>
        <end position="204"/>
    </location>
</feature>
<keyword evidence="4 5" id="KW-0687">Ribonucleoprotein</keyword>
<feature type="compositionally biased region" description="Acidic residues" evidence="6">
    <location>
        <begin position="185"/>
        <end position="197"/>
    </location>
</feature>
<dbReference type="InterPro" id="IPR029751">
    <property type="entry name" value="Ribosomal_L25_dom"/>
</dbReference>
<keyword evidence="1 5" id="KW-0699">rRNA-binding</keyword>
<name>A0A1B8TTA3_9FLAO</name>
<dbReference type="GO" id="GO:0008097">
    <property type="term" value="F:5S rRNA binding"/>
    <property type="evidence" value="ECO:0007669"/>
    <property type="project" value="InterPro"/>
</dbReference>
<proteinExistence type="inferred from homology"/>
<dbReference type="Gene3D" id="2.40.240.10">
    <property type="entry name" value="Ribosomal Protein L25, Chain P"/>
    <property type="match status" value="1"/>
</dbReference>
<keyword evidence="10" id="KW-1185">Reference proteome</keyword>
<dbReference type="GO" id="GO:0022625">
    <property type="term" value="C:cytosolic large ribosomal subunit"/>
    <property type="evidence" value="ECO:0007669"/>
    <property type="project" value="TreeGrafter"/>
</dbReference>
<dbReference type="NCBIfam" id="NF004132">
    <property type="entry name" value="PRK05618.2-2"/>
    <property type="match status" value="1"/>
</dbReference>
<dbReference type="AlphaFoldDB" id="A0A1B8TTA3"/>
<evidence type="ECO:0000313" key="10">
    <source>
        <dbReference type="Proteomes" id="UP000092584"/>
    </source>
</evidence>
<dbReference type="NCBIfam" id="TIGR00731">
    <property type="entry name" value="bL25_bact_ctc"/>
    <property type="match status" value="1"/>
</dbReference>
<feature type="domain" description="Large ribosomal subunit protein bL25 L25" evidence="7">
    <location>
        <begin position="6"/>
        <end position="90"/>
    </location>
</feature>
<dbReference type="InterPro" id="IPR020930">
    <property type="entry name" value="Ribosomal_uL5_bac-type"/>
</dbReference>
<evidence type="ECO:0000313" key="9">
    <source>
        <dbReference type="EMBL" id="OBY62893.1"/>
    </source>
</evidence>
<comment type="caution">
    <text evidence="9">The sequence shown here is derived from an EMBL/GenBank/DDBJ whole genome shotgun (WGS) entry which is preliminary data.</text>
</comment>
<dbReference type="InterPro" id="IPR011035">
    <property type="entry name" value="Ribosomal_bL25/Gln-tRNA_synth"/>
</dbReference>
<dbReference type="SUPFAM" id="SSF50715">
    <property type="entry name" value="Ribosomal protein L25-like"/>
    <property type="match status" value="1"/>
</dbReference>
<evidence type="ECO:0000256" key="4">
    <source>
        <dbReference type="ARBA" id="ARBA00023274"/>
    </source>
</evidence>
<evidence type="ECO:0000259" key="8">
    <source>
        <dbReference type="Pfam" id="PF14693"/>
    </source>
</evidence>
<dbReference type="Gene3D" id="2.170.120.20">
    <property type="entry name" value="Ribosomal protein L25, beta domain"/>
    <property type="match status" value="1"/>
</dbReference>
<dbReference type="InterPro" id="IPR001021">
    <property type="entry name" value="Ribosomal_bL25_long"/>
</dbReference>
<protein>
    <recommendedName>
        <fullName evidence="5">Large ribosomal subunit protein bL25</fullName>
    </recommendedName>
    <alternativeName>
        <fullName evidence="5">General stress protein CTC</fullName>
    </alternativeName>
</protein>
<keyword evidence="3 5" id="KW-0689">Ribosomal protein</keyword>
<comment type="subunit">
    <text evidence="5">Part of the 50S ribosomal subunit; part of the 5S rRNA/L5/L18/L25 subcomplex. Contacts the 5S rRNA. Binds to the 5S rRNA independently of L5 and L18.</text>
</comment>
<dbReference type="OrthoDB" id="9786489at2"/>
<reference evidence="10" key="1">
    <citation type="submission" date="2016-02" db="EMBL/GenBank/DDBJ databases">
        <authorList>
            <person name="Shin S.-K."/>
            <person name="Yi H."/>
            <person name="Kim E."/>
        </authorList>
    </citation>
    <scope>NUCLEOTIDE SEQUENCE [LARGE SCALE GENOMIC DNA]</scope>
    <source>
        <strain evidence="10">LPB0003</strain>
    </source>
</reference>
<dbReference type="GO" id="GO:0006412">
    <property type="term" value="P:translation"/>
    <property type="evidence" value="ECO:0007669"/>
    <property type="project" value="UniProtKB-UniRule"/>
</dbReference>